<proteinExistence type="predicted"/>
<accession>A0A8J8T8C4</accession>
<evidence type="ECO:0000256" key="1">
    <source>
        <dbReference type="SAM" id="MobiDB-lite"/>
    </source>
</evidence>
<sequence length="140" mass="16025">MIRRDNKKSKKLREEFQSLNYKFSIIKQRGQGLIQNCLNVKIPTIEKQMQSDQLANNYNNYSNPFDRQAQELTSHRSDHLGNAIAGAALNSSTLHPLDESTMYYTGDNNGGEGPRIRHQSRNSIAEEVSLEGRQRRLGYI</sequence>
<reference evidence="2" key="1">
    <citation type="submission" date="2019-06" db="EMBL/GenBank/DDBJ databases">
        <authorList>
            <person name="Zheng W."/>
        </authorList>
    </citation>
    <scope>NUCLEOTIDE SEQUENCE</scope>
    <source>
        <strain evidence="2">QDHG01</strain>
    </source>
</reference>
<evidence type="ECO:0000313" key="3">
    <source>
        <dbReference type="Proteomes" id="UP000785679"/>
    </source>
</evidence>
<organism evidence="2 3">
    <name type="scientific">Halteria grandinella</name>
    <dbReference type="NCBI Taxonomy" id="5974"/>
    <lineage>
        <taxon>Eukaryota</taxon>
        <taxon>Sar</taxon>
        <taxon>Alveolata</taxon>
        <taxon>Ciliophora</taxon>
        <taxon>Intramacronucleata</taxon>
        <taxon>Spirotrichea</taxon>
        <taxon>Stichotrichia</taxon>
        <taxon>Sporadotrichida</taxon>
        <taxon>Halteriidae</taxon>
        <taxon>Halteria</taxon>
    </lineage>
</organism>
<comment type="caution">
    <text evidence="2">The sequence shown here is derived from an EMBL/GenBank/DDBJ whole genome shotgun (WGS) entry which is preliminary data.</text>
</comment>
<dbReference type="Proteomes" id="UP000785679">
    <property type="component" value="Unassembled WGS sequence"/>
</dbReference>
<dbReference type="AlphaFoldDB" id="A0A8J8T8C4"/>
<gene>
    <name evidence="2" type="ORF">FGO68_gene412</name>
</gene>
<name>A0A8J8T8C4_HALGN</name>
<evidence type="ECO:0000313" key="2">
    <source>
        <dbReference type="EMBL" id="TNV85460.1"/>
    </source>
</evidence>
<keyword evidence="3" id="KW-1185">Reference proteome</keyword>
<feature type="region of interest" description="Disordered" evidence="1">
    <location>
        <begin position="100"/>
        <end position="120"/>
    </location>
</feature>
<protein>
    <submittedName>
        <fullName evidence="2">Uncharacterized protein</fullName>
    </submittedName>
</protein>
<dbReference type="EMBL" id="RRYP01001820">
    <property type="protein sequence ID" value="TNV85460.1"/>
    <property type="molecule type" value="Genomic_DNA"/>
</dbReference>